<feature type="compositionally biased region" description="Basic and acidic residues" evidence="2">
    <location>
        <begin position="505"/>
        <end position="515"/>
    </location>
</feature>
<feature type="compositionally biased region" description="Low complexity" evidence="2">
    <location>
        <begin position="578"/>
        <end position="590"/>
    </location>
</feature>
<feature type="compositionally biased region" description="Polar residues" evidence="2">
    <location>
        <begin position="520"/>
        <end position="532"/>
    </location>
</feature>
<dbReference type="Gramene" id="TVU50552">
    <property type="protein sequence ID" value="TVU50552"/>
    <property type="gene ID" value="EJB05_01928"/>
</dbReference>
<feature type="region of interest" description="Disordered" evidence="2">
    <location>
        <begin position="1"/>
        <end position="71"/>
    </location>
</feature>
<name>A0A5J9WP76_9POAL</name>
<feature type="compositionally biased region" description="Low complexity" evidence="2">
    <location>
        <begin position="19"/>
        <end position="52"/>
    </location>
</feature>
<evidence type="ECO:0000313" key="3">
    <source>
        <dbReference type="EMBL" id="TVU50552.1"/>
    </source>
</evidence>
<protein>
    <submittedName>
        <fullName evidence="3">Uncharacterized protein</fullName>
    </submittedName>
</protein>
<organism evidence="3 4">
    <name type="scientific">Eragrostis curvula</name>
    <name type="common">weeping love grass</name>
    <dbReference type="NCBI Taxonomy" id="38414"/>
    <lineage>
        <taxon>Eukaryota</taxon>
        <taxon>Viridiplantae</taxon>
        <taxon>Streptophyta</taxon>
        <taxon>Embryophyta</taxon>
        <taxon>Tracheophyta</taxon>
        <taxon>Spermatophyta</taxon>
        <taxon>Magnoliopsida</taxon>
        <taxon>Liliopsida</taxon>
        <taxon>Poales</taxon>
        <taxon>Poaceae</taxon>
        <taxon>PACMAD clade</taxon>
        <taxon>Chloridoideae</taxon>
        <taxon>Eragrostideae</taxon>
        <taxon>Eragrostidinae</taxon>
        <taxon>Eragrostis</taxon>
    </lineage>
</organism>
<dbReference type="EMBL" id="RWGY01000002">
    <property type="protein sequence ID" value="TVU50552.1"/>
    <property type="molecule type" value="Genomic_DNA"/>
</dbReference>
<dbReference type="Proteomes" id="UP000324897">
    <property type="component" value="Chromosome 6"/>
</dbReference>
<sequence>MSRNRRSSEESVKKKAKINKSSSKAHPQVSSAAVASVPPSKVSAPSLKASAPTSKASVPPSKDSSVRSISAKPAISIKAPVVYNLIDMVTNQRGGGQGSSKTSSAGKGVPPKSSAAPTKGISSSSAEAGKSMIPEKAKFKDKNVAIVVAVPDSSGLKAKIQDKTPDEDRSRVQLPPVPQILVRDVVSPSRGGKLFLHSIFETMQEEFLPFDVAFDSAEVAERSSLTCDEVPANTFVMSAQAVDPFVTAANRIRLPQVEEELMLQGGDTLYKSLLSSQVKEKEEALALSNKRLADLSSEKEVLSQSAKDFELKVTSLDKQVEELDASLAKARNINDDLRGKVDAATLELATFSEAEKLRLSAICEQIRDALVSVGSVPDQLPEDASIEYYQAWLTTNNPYVVQACRAFSNNVVHLAVQDLLRSLEAGGSDALAKAASDSFSFISTDTTPPSLVDALMKFGDHDSSDFSLSEFAIPKPSADASLGKCFTPESSSEISLSKFATPEPSSRDLARRDPPIEIFSSPSEMHLSSDSDPLSPVEGGADSFTFPPGSLVAIGRPYNYCPSASEGRSGRGRRGSRGCRLQGGPSSSRGSVRRKRGGRSRRNSSIDLEDSPPRFDAASQVERMVSSGVVDPVFQRLYSPSSGYNFDEFSIVCQMLIELGLIVKQEPDDDSS</sequence>
<feature type="non-terminal residue" evidence="3">
    <location>
        <position position="1"/>
    </location>
</feature>
<evidence type="ECO:0000256" key="1">
    <source>
        <dbReference type="SAM" id="Coils"/>
    </source>
</evidence>
<evidence type="ECO:0000256" key="2">
    <source>
        <dbReference type="SAM" id="MobiDB-lite"/>
    </source>
</evidence>
<proteinExistence type="predicted"/>
<keyword evidence="1" id="KW-0175">Coiled coil</keyword>
<feature type="region of interest" description="Disordered" evidence="2">
    <location>
        <begin position="92"/>
        <end position="130"/>
    </location>
</feature>
<reference evidence="3 4" key="1">
    <citation type="journal article" date="2019" name="Sci. Rep.">
        <title>A high-quality genome of Eragrostis curvula grass provides insights into Poaceae evolution and supports new strategies to enhance forage quality.</title>
        <authorList>
            <person name="Carballo J."/>
            <person name="Santos B.A.C.M."/>
            <person name="Zappacosta D."/>
            <person name="Garbus I."/>
            <person name="Selva J.P."/>
            <person name="Gallo C.A."/>
            <person name="Diaz A."/>
            <person name="Albertini E."/>
            <person name="Caccamo M."/>
            <person name="Echenique V."/>
        </authorList>
    </citation>
    <scope>NUCLEOTIDE SEQUENCE [LARGE SCALE GENOMIC DNA]</scope>
    <source>
        <strain evidence="4">cv. Victoria</strain>
        <tissue evidence="3">Leaf</tissue>
    </source>
</reference>
<accession>A0A5J9WP76</accession>
<gene>
    <name evidence="3" type="ORF">EJB05_01928</name>
</gene>
<feature type="compositionally biased region" description="Basic and acidic residues" evidence="2">
    <location>
        <begin position="1"/>
        <end position="13"/>
    </location>
</feature>
<feature type="compositionally biased region" description="Basic residues" evidence="2">
    <location>
        <begin position="591"/>
        <end position="602"/>
    </location>
</feature>
<feature type="region of interest" description="Disordered" evidence="2">
    <location>
        <begin position="495"/>
        <end position="542"/>
    </location>
</feature>
<feature type="region of interest" description="Disordered" evidence="2">
    <location>
        <begin position="564"/>
        <end position="615"/>
    </location>
</feature>
<keyword evidence="4" id="KW-1185">Reference proteome</keyword>
<comment type="caution">
    <text evidence="3">The sequence shown here is derived from an EMBL/GenBank/DDBJ whole genome shotgun (WGS) entry which is preliminary data.</text>
</comment>
<feature type="coiled-coil region" evidence="1">
    <location>
        <begin position="278"/>
        <end position="347"/>
    </location>
</feature>
<dbReference type="AlphaFoldDB" id="A0A5J9WP76"/>
<evidence type="ECO:0000313" key="4">
    <source>
        <dbReference type="Proteomes" id="UP000324897"/>
    </source>
</evidence>